<dbReference type="Proteomes" id="UP000323000">
    <property type="component" value="Chromosome 11"/>
</dbReference>
<dbReference type="InterPro" id="IPR026960">
    <property type="entry name" value="RVT-Znf"/>
</dbReference>
<dbReference type="EMBL" id="VAHF01000011">
    <property type="protein sequence ID" value="TXG50764.1"/>
    <property type="molecule type" value="Genomic_DNA"/>
</dbReference>
<evidence type="ECO:0000313" key="2">
    <source>
        <dbReference type="EMBL" id="TXG50764.1"/>
    </source>
</evidence>
<gene>
    <name evidence="2" type="ORF">EZV62_023288</name>
</gene>
<reference evidence="3" key="1">
    <citation type="journal article" date="2019" name="Gigascience">
        <title>De novo genome assembly of the endangered Acer yangbiense, a plant species with extremely small populations endemic to Yunnan Province, China.</title>
        <authorList>
            <person name="Yang J."/>
            <person name="Wariss H.M."/>
            <person name="Tao L."/>
            <person name="Zhang R."/>
            <person name="Yun Q."/>
            <person name="Hollingsworth P."/>
            <person name="Dao Z."/>
            <person name="Luo G."/>
            <person name="Guo H."/>
            <person name="Ma Y."/>
            <person name="Sun W."/>
        </authorList>
    </citation>
    <scope>NUCLEOTIDE SEQUENCE [LARGE SCALE GENOMIC DNA]</scope>
    <source>
        <strain evidence="3">cv. Malutang</strain>
    </source>
</reference>
<evidence type="ECO:0000259" key="1">
    <source>
        <dbReference type="Pfam" id="PF13966"/>
    </source>
</evidence>
<protein>
    <recommendedName>
        <fullName evidence="1">Reverse transcriptase zinc-binding domain-containing protein</fullName>
    </recommendedName>
</protein>
<feature type="domain" description="Reverse transcriptase zinc-binding" evidence="1">
    <location>
        <begin position="184"/>
        <end position="267"/>
    </location>
</feature>
<comment type="caution">
    <text evidence="2">The sequence shown here is derived from an EMBL/GenBank/DDBJ whole genome shotgun (WGS) entry which is preliminary data.</text>
</comment>
<evidence type="ECO:0000313" key="3">
    <source>
        <dbReference type="Proteomes" id="UP000323000"/>
    </source>
</evidence>
<sequence>MKLRDLRGELRRLYDKVGSVGGGEEINAVEQKIDKKLFCSFKPTVESILKVTAAVDVNISIDMNRGLLRKFTADEVPSCVWRGIFWGREVLLRGIRCRIGDGRNIAVYKDSWMPRPGGFRVYSPKCLHENAMVSELMEQQGRWDQGLVRSCFLGDEVELILSIPLSINHREDAYLWHFDKKGKFSIKSAYKVALADQLNDQASCSYGLLTWWKKLWSLELPSKIRIFYWKACKEILPTMLLLYKRGMVVSDLCPFCGDEPESVDHALWRVLWLSLLGNKDVLMHFLVTAWLLWFRRNRLLHGGTVPVNDSCWDQASEMLKVFENSDKIAPSLLTAETKMSVAAAPRHCPRHRVTLLRRCCRERKEEKTAAVRNRLAPPSLP</sequence>
<keyword evidence="3" id="KW-1185">Reference proteome</keyword>
<proteinExistence type="predicted"/>
<organism evidence="2 3">
    <name type="scientific">Acer yangbiense</name>
    <dbReference type="NCBI Taxonomy" id="1000413"/>
    <lineage>
        <taxon>Eukaryota</taxon>
        <taxon>Viridiplantae</taxon>
        <taxon>Streptophyta</taxon>
        <taxon>Embryophyta</taxon>
        <taxon>Tracheophyta</taxon>
        <taxon>Spermatophyta</taxon>
        <taxon>Magnoliopsida</taxon>
        <taxon>eudicotyledons</taxon>
        <taxon>Gunneridae</taxon>
        <taxon>Pentapetalae</taxon>
        <taxon>rosids</taxon>
        <taxon>malvids</taxon>
        <taxon>Sapindales</taxon>
        <taxon>Sapindaceae</taxon>
        <taxon>Hippocastanoideae</taxon>
        <taxon>Acereae</taxon>
        <taxon>Acer</taxon>
    </lineage>
</organism>
<dbReference type="AlphaFoldDB" id="A0A5C7H1A9"/>
<accession>A0A5C7H1A9</accession>
<dbReference type="Pfam" id="PF13966">
    <property type="entry name" value="zf-RVT"/>
    <property type="match status" value="1"/>
</dbReference>
<name>A0A5C7H1A9_9ROSI</name>
<dbReference type="OrthoDB" id="1929473at2759"/>